<comment type="caution">
    <text evidence="1">The sequence shown here is derived from an EMBL/GenBank/DDBJ whole genome shotgun (WGS) entry which is preliminary data.</text>
</comment>
<name>A0A4R6ID08_9SPHI</name>
<evidence type="ECO:0000313" key="2">
    <source>
        <dbReference type="Proteomes" id="UP000295499"/>
    </source>
</evidence>
<reference evidence="1 2" key="1">
    <citation type="submission" date="2019-03" db="EMBL/GenBank/DDBJ databases">
        <title>Genomic Encyclopedia of Archaeal and Bacterial Type Strains, Phase II (KMG-II): from individual species to whole genera.</title>
        <authorList>
            <person name="Goeker M."/>
        </authorList>
    </citation>
    <scope>NUCLEOTIDE SEQUENCE [LARGE SCALE GENOMIC DNA]</scope>
    <source>
        <strain evidence="1 2">DSM 19034</strain>
    </source>
</reference>
<dbReference type="PROSITE" id="PS51257">
    <property type="entry name" value="PROKAR_LIPOPROTEIN"/>
    <property type="match status" value="1"/>
</dbReference>
<sequence>MPIMSRKLLAIIFLFGILGCKKNVRSEVEVYTNDFESNKLEDIYNGQIEAFDGGHVLGRYNNQEFQLLLKDLPKHSMVEVSFDLNIHDSWDGNTTVENNIGGPDIWKLNIDKNNYITTTFSNGYCDVGVFCAPQSYPSNYLNSNNNPKAGASRTDLPGVCHDAGVIGGTTQYKITKTIKHSESTLLIQCMDELIQKNTEDKKCDESWSVDNVSVKVIDL</sequence>
<dbReference type="Proteomes" id="UP000295499">
    <property type="component" value="Unassembled WGS sequence"/>
</dbReference>
<dbReference type="EMBL" id="SNWM01000005">
    <property type="protein sequence ID" value="TDO20160.1"/>
    <property type="molecule type" value="Genomic_DNA"/>
</dbReference>
<proteinExistence type="predicted"/>
<gene>
    <name evidence="1" type="ORF">CLV32_3920</name>
</gene>
<protein>
    <recommendedName>
        <fullName evidence="3">Lipoprotein</fullName>
    </recommendedName>
</protein>
<accession>A0A4R6ID08</accession>
<dbReference type="OrthoDB" id="670226at2"/>
<evidence type="ECO:0008006" key="3">
    <source>
        <dbReference type="Google" id="ProtNLM"/>
    </source>
</evidence>
<dbReference type="AlphaFoldDB" id="A0A4R6ID08"/>
<dbReference type="RefSeq" id="WP_133558510.1">
    <property type="nucleotide sequence ID" value="NZ_SNWM01000005.1"/>
</dbReference>
<keyword evidence="2" id="KW-1185">Reference proteome</keyword>
<evidence type="ECO:0000313" key="1">
    <source>
        <dbReference type="EMBL" id="TDO20160.1"/>
    </source>
</evidence>
<organism evidence="1 2">
    <name type="scientific">Pedobacter duraquae</name>
    <dbReference type="NCBI Taxonomy" id="425511"/>
    <lineage>
        <taxon>Bacteria</taxon>
        <taxon>Pseudomonadati</taxon>
        <taxon>Bacteroidota</taxon>
        <taxon>Sphingobacteriia</taxon>
        <taxon>Sphingobacteriales</taxon>
        <taxon>Sphingobacteriaceae</taxon>
        <taxon>Pedobacter</taxon>
    </lineage>
</organism>